<feature type="transmembrane region" description="Helical" evidence="5">
    <location>
        <begin position="366"/>
        <end position="386"/>
    </location>
</feature>
<dbReference type="SUPFAM" id="SSF103473">
    <property type="entry name" value="MFS general substrate transporter"/>
    <property type="match status" value="1"/>
</dbReference>
<feature type="transmembrane region" description="Helical" evidence="5">
    <location>
        <begin position="299"/>
        <end position="319"/>
    </location>
</feature>
<name>A0ABN8AWV6_CHISP</name>
<feature type="transmembrane region" description="Helical" evidence="5">
    <location>
        <begin position="398"/>
        <end position="423"/>
    </location>
</feature>
<feature type="transmembrane region" description="Helical" evidence="5">
    <location>
        <begin position="168"/>
        <end position="187"/>
    </location>
</feature>
<protein>
    <recommendedName>
        <fullName evidence="8">Major facilitator superfamily (MFS) profile domain-containing protein</fullName>
    </recommendedName>
</protein>
<evidence type="ECO:0008006" key="8">
    <source>
        <dbReference type="Google" id="ProtNLM"/>
    </source>
</evidence>
<dbReference type="InterPro" id="IPR011701">
    <property type="entry name" value="MFS"/>
</dbReference>
<dbReference type="Gene3D" id="1.20.1250.20">
    <property type="entry name" value="MFS general substrate transporter like domains"/>
    <property type="match status" value="2"/>
</dbReference>
<dbReference type="InterPro" id="IPR036259">
    <property type="entry name" value="MFS_trans_sf"/>
</dbReference>
<dbReference type="EMBL" id="OU963904">
    <property type="protein sequence ID" value="CAH0398535.1"/>
    <property type="molecule type" value="Genomic_DNA"/>
</dbReference>
<feature type="transmembrane region" description="Helical" evidence="5">
    <location>
        <begin position="262"/>
        <end position="287"/>
    </location>
</feature>
<keyword evidence="2 5" id="KW-0812">Transmembrane</keyword>
<keyword evidence="3 5" id="KW-1133">Transmembrane helix</keyword>
<feature type="transmembrane region" description="Helical" evidence="5">
    <location>
        <begin position="435"/>
        <end position="454"/>
    </location>
</feature>
<feature type="transmembrane region" description="Helical" evidence="5">
    <location>
        <begin position="106"/>
        <end position="125"/>
    </location>
</feature>
<evidence type="ECO:0000256" key="3">
    <source>
        <dbReference type="ARBA" id="ARBA00022989"/>
    </source>
</evidence>
<keyword evidence="7" id="KW-1185">Reference proteome</keyword>
<organism evidence="6 7">
    <name type="scientific">Chilo suppressalis</name>
    <name type="common">Asiatic rice borer moth</name>
    <dbReference type="NCBI Taxonomy" id="168631"/>
    <lineage>
        <taxon>Eukaryota</taxon>
        <taxon>Metazoa</taxon>
        <taxon>Ecdysozoa</taxon>
        <taxon>Arthropoda</taxon>
        <taxon>Hexapoda</taxon>
        <taxon>Insecta</taxon>
        <taxon>Pterygota</taxon>
        <taxon>Neoptera</taxon>
        <taxon>Endopterygota</taxon>
        <taxon>Lepidoptera</taxon>
        <taxon>Glossata</taxon>
        <taxon>Ditrysia</taxon>
        <taxon>Pyraloidea</taxon>
        <taxon>Crambidae</taxon>
        <taxon>Crambinae</taxon>
        <taxon>Chilo</taxon>
    </lineage>
</organism>
<proteinExistence type="predicted"/>
<gene>
    <name evidence="6" type="ORF">CHILSU_LOCUS1658</name>
</gene>
<dbReference type="PANTHER" id="PTHR11662">
    <property type="entry name" value="SOLUTE CARRIER FAMILY 17"/>
    <property type="match status" value="1"/>
</dbReference>
<evidence type="ECO:0000256" key="5">
    <source>
        <dbReference type="SAM" id="Phobius"/>
    </source>
</evidence>
<accession>A0ABN8AWV6</accession>
<dbReference type="Pfam" id="PF07690">
    <property type="entry name" value="MFS_1"/>
    <property type="match status" value="1"/>
</dbReference>
<feature type="transmembrane region" description="Helical" evidence="5">
    <location>
        <begin position="199"/>
        <end position="220"/>
    </location>
</feature>
<dbReference type="Proteomes" id="UP001153292">
    <property type="component" value="Chromosome 11"/>
</dbReference>
<evidence type="ECO:0000313" key="7">
    <source>
        <dbReference type="Proteomes" id="UP001153292"/>
    </source>
</evidence>
<dbReference type="InterPro" id="IPR050382">
    <property type="entry name" value="MFS_Na/Anion_cotransporter"/>
</dbReference>
<feature type="transmembrane region" description="Helical" evidence="5">
    <location>
        <begin position="340"/>
        <end position="360"/>
    </location>
</feature>
<reference evidence="6" key="1">
    <citation type="submission" date="2021-12" db="EMBL/GenBank/DDBJ databases">
        <authorList>
            <person name="King R."/>
        </authorList>
    </citation>
    <scope>NUCLEOTIDE SEQUENCE</scope>
</reference>
<dbReference type="PANTHER" id="PTHR11662:SF399">
    <property type="entry name" value="FI19708P1-RELATED"/>
    <property type="match status" value="1"/>
</dbReference>
<evidence type="ECO:0000313" key="6">
    <source>
        <dbReference type="EMBL" id="CAH0398535.1"/>
    </source>
</evidence>
<evidence type="ECO:0000256" key="2">
    <source>
        <dbReference type="ARBA" id="ARBA00022692"/>
    </source>
</evidence>
<feature type="transmembrane region" description="Helical" evidence="5">
    <location>
        <begin position="76"/>
        <end position="99"/>
    </location>
</feature>
<keyword evidence="4 5" id="KW-0472">Membrane</keyword>
<sequence length="471" mass="51962">MDVEFLRYQYENRHDGVLTKSSFRIGVRHLQILYMCACSAAMGAVRGSIGVTIMAVNDVTRWNDTYVQIHDWDYRIQGSILSSFFFGYAMLVVPADLILGKINGKVVTTTILAVNGVLCLTMPTIINRGGWIATCNALFMMGMTQACLDPANRNLLKSWMPPNEKYFCSSLVYGGLQLGVIISLYVAGILSESRLGWELIFYSLAMATLSMAVVCALLTASSPEDHQAVGDEEKEYIKETQSLYRKRPIILPWRTVLKTRQFWAVICAHAASNAVFIFYLVDVPVYLAVLNVSIKDSSFYVLLAVVSMWVIHAMTAPTIEWITSFGNASNLFNTNYLRKAINATGAFVAVSGLIILPNIGPDSPNLTFVVLAATLASVGFQFSGFLKTINDMSENFRGTLMLITSSIAGLTGALIPVACGLIVKDEENSLSRWRAIFLILAGACALGNIVYTVFGSSERQPWDEIRTRREC</sequence>
<evidence type="ECO:0000256" key="1">
    <source>
        <dbReference type="ARBA" id="ARBA00004141"/>
    </source>
</evidence>
<evidence type="ECO:0000256" key="4">
    <source>
        <dbReference type="ARBA" id="ARBA00023136"/>
    </source>
</evidence>
<comment type="subcellular location">
    <subcellularLocation>
        <location evidence="1">Membrane</location>
        <topology evidence="1">Multi-pass membrane protein</topology>
    </subcellularLocation>
</comment>